<accession>A0A9N9ELE9</accession>
<dbReference type="Proteomes" id="UP000789759">
    <property type="component" value="Unassembled WGS sequence"/>
</dbReference>
<name>A0A9N9ELE9_9GLOM</name>
<comment type="caution">
    <text evidence="2">The sequence shown here is derived from an EMBL/GenBank/DDBJ whole genome shotgun (WGS) entry which is preliminary data.</text>
</comment>
<dbReference type="AlphaFoldDB" id="A0A9N9ELE9"/>
<feature type="compositionally biased region" description="Acidic residues" evidence="1">
    <location>
        <begin position="88"/>
        <end position="115"/>
    </location>
</feature>
<protein>
    <submittedName>
        <fullName evidence="2">20106_t:CDS:1</fullName>
    </submittedName>
</protein>
<feature type="region of interest" description="Disordered" evidence="1">
    <location>
        <begin position="62"/>
        <end position="115"/>
    </location>
</feature>
<dbReference type="EMBL" id="CAJVQA010008937">
    <property type="protein sequence ID" value="CAG8679131.1"/>
    <property type="molecule type" value="Genomic_DNA"/>
</dbReference>
<organism evidence="2 3">
    <name type="scientific">Cetraspora pellucida</name>
    <dbReference type="NCBI Taxonomy" id="1433469"/>
    <lineage>
        <taxon>Eukaryota</taxon>
        <taxon>Fungi</taxon>
        <taxon>Fungi incertae sedis</taxon>
        <taxon>Mucoromycota</taxon>
        <taxon>Glomeromycotina</taxon>
        <taxon>Glomeromycetes</taxon>
        <taxon>Diversisporales</taxon>
        <taxon>Gigasporaceae</taxon>
        <taxon>Cetraspora</taxon>
    </lineage>
</organism>
<reference evidence="2" key="1">
    <citation type="submission" date="2021-06" db="EMBL/GenBank/DDBJ databases">
        <authorList>
            <person name="Kallberg Y."/>
            <person name="Tangrot J."/>
            <person name="Rosling A."/>
        </authorList>
    </citation>
    <scope>NUCLEOTIDE SEQUENCE</scope>
    <source>
        <strain evidence="2">FL966</strain>
    </source>
</reference>
<proteinExistence type="predicted"/>
<gene>
    <name evidence="2" type="ORF">CPELLU_LOCUS10683</name>
</gene>
<evidence type="ECO:0000256" key="1">
    <source>
        <dbReference type="SAM" id="MobiDB-lite"/>
    </source>
</evidence>
<sequence>MLGHWEEAQLYEWLIITQQNSLAVTYANIRFKMAEILDKNVSEDIVGWAFKKCDISNCLSGSKDHLIYDDDDDENSDDESDRDNNSNEGDESDEGDKSDDDDDESGNEDMAESYK</sequence>
<evidence type="ECO:0000313" key="3">
    <source>
        <dbReference type="Proteomes" id="UP000789759"/>
    </source>
</evidence>
<evidence type="ECO:0000313" key="2">
    <source>
        <dbReference type="EMBL" id="CAG8679131.1"/>
    </source>
</evidence>
<keyword evidence="3" id="KW-1185">Reference proteome</keyword>
<feature type="compositionally biased region" description="Acidic residues" evidence="1">
    <location>
        <begin position="69"/>
        <end position="81"/>
    </location>
</feature>